<dbReference type="Proteomes" id="UP001148629">
    <property type="component" value="Unassembled WGS sequence"/>
</dbReference>
<proteinExistence type="predicted"/>
<keyword evidence="2" id="KW-1185">Reference proteome</keyword>
<accession>A0ACC1SRY3</accession>
<comment type="caution">
    <text evidence="1">The sequence shown here is derived from an EMBL/GenBank/DDBJ whole genome shotgun (WGS) entry which is preliminary data.</text>
</comment>
<name>A0ACC1SRY3_9HYPO</name>
<gene>
    <name evidence="1" type="ORF">NM208_g2611</name>
</gene>
<organism evidence="1 2">
    <name type="scientific">Fusarium decemcellulare</name>
    <dbReference type="NCBI Taxonomy" id="57161"/>
    <lineage>
        <taxon>Eukaryota</taxon>
        <taxon>Fungi</taxon>
        <taxon>Dikarya</taxon>
        <taxon>Ascomycota</taxon>
        <taxon>Pezizomycotina</taxon>
        <taxon>Sordariomycetes</taxon>
        <taxon>Hypocreomycetidae</taxon>
        <taxon>Hypocreales</taxon>
        <taxon>Nectriaceae</taxon>
        <taxon>Fusarium</taxon>
        <taxon>Fusarium decemcellulare species complex</taxon>
    </lineage>
</organism>
<sequence length="472" mass="52542">MPQTAIKNGAKLGIRLDRADQTYIPGETLTGHVYRKDHIVTSQATLHISLHARSKSRMVANRGHLTSTYRGRFDLIKSAHHTQTIFQGPLHITVDGREQSWRFAVQLPTHVDLSALGSGAAQDQSYVSLDAVHVLNHRLPPTFLADDYQYLSGMSAFVEYFLRAELKDLSRGSASATEAVLPFKLLYLNSEPLNAGPSFQTSRYTRSVLSRSLITEATNADTVQQSEDLSGCSTAPNLVFEIQVRSPTALLINSPNPVPFSVLAIPDLTKSRNGVQYSSHEVRITHLSIKIVAKTEIKCSARKTTHQAESQEQIDLRAEDAYRRFGNALIIPWEGQAVEVQALQGNACVPAGVSSEPLNVGEKIGLRLDRNENLYATFQTYNIRHTHKLKWEITIQVAEKSFELSGEDIVRLITSPELERSTDWVRPPSEDRLPSFSEYQEALVESDMVRSSQDRRRSDAGGVGGLSRLWVL</sequence>
<evidence type="ECO:0000313" key="2">
    <source>
        <dbReference type="Proteomes" id="UP001148629"/>
    </source>
</evidence>
<reference evidence="1" key="1">
    <citation type="submission" date="2022-08" db="EMBL/GenBank/DDBJ databases">
        <title>Genome Sequence of Fusarium decemcellulare.</title>
        <authorList>
            <person name="Buettner E."/>
        </authorList>
    </citation>
    <scope>NUCLEOTIDE SEQUENCE</scope>
    <source>
        <strain evidence="1">Babe19</strain>
    </source>
</reference>
<evidence type="ECO:0000313" key="1">
    <source>
        <dbReference type="EMBL" id="KAJ3545237.1"/>
    </source>
</evidence>
<protein>
    <submittedName>
        <fullName evidence="1">Uncharacterized protein</fullName>
    </submittedName>
</protein>
<dbReference type="EMBL" id="JANRMS010000158">
    <property type="protein sequence ID" value="KAJ3545237.1"/>
    <property type="molecule type" value="Genomic_DNA"/>
</dbReference>